<sequence>MVAITALMRKIIVIANARLKPLVTGGLINLLKKIFFRPIISRFTYHGCD</sequence>
<dbReference type="AlphaFoldDB" id="A0A222P0R3"/>
<accession>A0A222P0R3</accession>
<dbReference type="KEGG" id="lcd:clem_04425"/>
<name>A0A222P0R3_9GAMM</name>
<evidence type="ECO:0000313" key="1">
    <source>
        <dbReference type="EMBL" id="ASQ45443.1"/>
    </source>
</evidence>
<organism evidence="1 2">
    <name type="scientific">Legionella clemsonensis</name>
    <dbReference type="NCBI Taxonomy" id="1867846"/>
    <lineage>
        <taxon>Bacteria</taxon>
        <taxon>Pseudomonadati</taxon>
        <taxon>Pseudomonadota</taxon>
        <taxon>Gammaproteobacteria</taxon>
        <taxon>Legionellales</taxon>
        <taxon>Legionellaceae</taxon>
        <taxon>Legionella</taxon>
    </lineage>
</organism>
<keyword evidence="2" id="KW-1185">Reference proteome</keyword>
<evidence type="ECO:0000313" key="2">
    <source>
        <dbReference type="Proteomes" id="UP000201728"/>
    </source>
</evidence>
<reference evidence="2" key="1">
    <citation type="submission" date="2016-07" db="EMBL/GenBank/DDBJ databases">
        <authorList>
            <person name="Florea S."/>
            <person name="Webb J.S."/>
            <person name="Jaromczyk J."/>
            <person name="Schardl C.L."/>
        </authorList>
    </citation>
    <scope>NUCLEOTIDE SEQUENCE [LARGE SCALE GENOMIC DNA]</scope>
    <source>
        <strain evidence="2">CDC-D5610</strain>
    </source>
</reference>
<proteinExistence type="predicted"/>
<protein>
    <submittedName>
        <fullName evidence="1">Uncharacterized protein</fullName>
    </submittedName>
</protein>
<dbReference type="Proteomes" id="UP000201728">
    <property type="component" value="Chromosome"/>
</dbReference>
<gene>
    <name evidence="1" type="ORF">clem_04425</name>
</gene>
<dbReference type="EMBL" id="CP016397">
    <property type="protein sequence ID" value="ASQ45443.1"/>
    <property type="molecule type" value="Genomic_DNA"/>
</dbReference>